<feature type="domain" description="Transposase IS110-like N-terminal" evidence="1">
    <location>
        <begin position="8"/>
        <end position="124"/>
    </location>
</feature>
<gene>
    <name evidence="2" type="ORF">DRI96_05900</name>
</gene>
<dbReference type="Proteomes" id="UP000267654">
    <property type="component" value="Unassembled WGS sequence"/>
</dbReference>
<evidence type="ECO:0000313" key="3">
    <source>
        <dbReference type="Proteomes" id="UP000267654"/>
    </source>
</evidence>
<organism evidence="2 3">
    <name type="scientific">Aerophobetes bacterium</name>
    <dbReference type="NCBI Taxonomy" id="2030807"/>
    <lineage>
        <taxon>Bacteria</taxon>
        <taxon>Candidatus Aerophobota</taxon>
    </lineage>
</organism>
<evidence type="ECO:0000259" key="1">
    <source>
        <dbReference type="Pfam" id="PF01548"/>
    </source>
</evidence>
<proteinExistence type="predicted"/>
<reference evidence="2 3" key="1">
    <citation type="submission" date="2018-06" db="EMBL/GenBank/DDBJ databases">
        <title>Extensive metabolic versatility and redundancy in microbially diverse, dynamic hydrothermal sediments.</title>
        <authorList>
            <person name="Dombrowski N."/>
            <person name="Teske A."/>
            <person name="Baker B.J."/>
        </authorList>
    </citation>
    <scope>NUCLEOTIDE SEQUENCE [LARGE SCALE GENOMIC DNA]</scope>
    <source>
        <strain evidence="2">B19_G9</strain>
    </source>
</reference>
<dbReference type="EMBL" id="QMQB01000228">
    <property type="protein sequence ID" value="RLE11614.1"/>
    <property type="molecule type" value="Genomic_DNA"/>
</dbReference>
<dbReference type="Pfam" id="PF01548">
    <property type="entry name" value="DEDD_Tnp_IS110"/>
    <property type="match status" value="1"/>
</dbReference>
<dbReference type="GO" id="GO:0006313">
    <property type="term" value="P:DNA transposition"/>
    <property type="evidence" value="ECO:0007669"/>
    <property type="project" value="InterPro"/>
</dbReference>
<dbReference type="GO" id="GO:0003677">
    <property type="term" value="F:DNA binding"/>
    <property type="evidence" value="ECO:0007669"/>
    <property type="project" value="InterPro"/>
</dbReference>
<comment type="caution">
    <text evidence="2">The sequence shown here is derived from an EMBL/GenBank/DDBJ whole genome shotgun (WGS) entry which is preliminary data.</text>
</comment>
<name>A0A662D764_UNCAE</name>
<dbReference type="AlphaFoldDB" id="A0A662D764"/>
<accession>A0A662D764</accession>
<sequence>MSAKTLFVGVDVAEEGLDVFFMDQDEKALTSPHHYPNLPEGFRLLRQDTLAFSHLLGKSVPIVIGFESTGNYHKNLEAFFKRRKGKRFTGRTLNPYPVKQFRKAHFTLSSTDRISAKVIAKFLKASLPLPFFSFSCAASTSQSYPLSKNFGRGENKIHQQAEKEPEALLSWIQKGGGEKFSLLFSYVPLLLHQLGGCEKESSQENLLEKVYLPFSSP</sequence>
<evidence type="ECO:0000313" key="2">
    <source>
        <dbReference type="EMBL" id="RLE11614.1"/>
    </source>
</evidence>
<dbReference type="GO" id="GO:0004803">
    <property type="term" value="F:transposase activity"/>
    <property type="evidence" value="ECO:0007669"/>
    <property type="project" value="InterPro"/>
</dbReference>
<protein>
    <recommendedName>
        <fullName evidence="1">Transposase IS110-like N-terminal domain-containing protein</fullName>
    </recommendedName>
</protein>
<dbReference type="InterPro" id="IPR002525">
    <property type="entry name" value="Transp_IS110-like_N"/>
</dbReference>